<protein>
    <submittedName>
        <fullName evidence="2">Uncharacterized protein</fullName>
    </submittedName>
</protein>
<organism evidence="2 3">
    <name type="scientific">Sphingomonas hengshuiensis</name>
    <dbReference type="NCBI Taxonomy" id="1609977"/>
    <lineage>
        <taxon>Bacteria</taxon>
        <taxon>Pseudomonadati</taxon>
        <taxon>Pseudomonadota</taxon>
        <taxon>Alphaproteobacteria</taxon>
        <taxon>Sphingomonadales</taxon>
        <taxon>Sphingomonadaceae</taxon>
        <taxon>Sphingomonas</taxon>
    </lineage>
</organism>
<feature type="transmembrane region" description="Helical" evidence="1">
    <location>
        <begin position="195"/>
        <end position="215"/>
    </location>
</feature>
<feature type="transmembrane region" description="Helical" evidence="1">
    <location>
        <begin position="243"/>
        <end position="262"/>
    </location>
</feature>
<accession>A0A2W4ZBQ4</accession>
<evidence type="ECO:0000313" key="3">
    <source>
        <dbReference type="Proteomes" id="UP000248614"/>
    </source>
</evidence>
<comment type="caution">
    <text evidence="2">The sequence shown here is derived from an EMBL/GenBank/DDBJ whole genome shotgun (WGS) entry which is preliminary data.</text>
</comment>
<feature type="transmembrane region" description="Helical" evidence="1">
    <location>
        <begin position="315"/>
        <end position="339"/>
    </location>
</feature>
<reference evidence="2 3" key="1">
    <citation type="submission" date="2017-08" db="EMBL/GenBank/DDBJ databases">
        <title>Infants hospitalized years apart are colonized by the same room-sourced microbial strains.</title>
        <authorList>
            <person name="Brooks B."/>
            <person name="Olm M.R."/>
            <person name="Firek B.A."/>
            <person name="Baker R."/>
            <person name="Thomas B.C."/>
            <person name="Morowitz M.J."/>
            <person name="Banfield J.F."/>
        </authorList>
    </citation>
    <scope>NUCLEOTIDE SEQUENCE [LARGE SCALE GENOMIC DNA]</scope>
    <source>
        <strain evidence="2">S2_018_000_R3_110</strain>
    </source>
</reference>
<name>A0A2W4ZBQ4_9SPHN</name>
<dbReference type="AlphaFoldDB" id="A0A2W4ZBQ4"/>
<feature type="transmembrane region" description="Helical" evidence="1">
    <location>
        <begin position="401"/>
        <end position="424"/>
    </location>
</feature>
<keyword evidence="1" id="KW-1133">Transmembrane helix</keyword>
<feature type="transmembrane region" description="Helical" evidence="1">
    <location>
        <begin position="115"/>
        <end position="135"/>
    </location>
</feature>
<feature type="transmembrane region" description="Helical" evidence="1">
    <location>
        <begin position="220"/>
        <end position="237"/>
    </location>
</feature>
<feature type="transmembrane region" description="Helical" evidence="1">
    <location>
        <begin position="360"/>
        <end position="381"/>
    </location>
</feature>
<feature type="transmembrane region" description="Helical" evidence="1">
    <location>
        <begin position="91"/>
        <end position="109"/>
    </location>
</feature>
<evidence type="ECO:0000313" key="2">
    <source>
        <dbReference type="EMBL" id="PZO79146.1"/>
    </source>
</evidence>
<gene>
    <name evidence="2" type="ORF">DI632_04805</name>
</gene>
<dbReference type="EMBL" id="QFNF01000008">
    <property type="protein sequence ID" value="PZO79146.1"/>
    <property type="molecule type" value="Genomic_DNA"/>
</dbReference>
<feature type="transmembrane region" description="Helical" evidence="1">
    <location>
        <begin position="28"/>
        <end position="45"/>
    </location>
</feature>
<feature type="transmembrane region" description="Helical" evidence="1">
    <location>
        <begin position="274"/>
        <end position="295"/>
    </location>
</feature>
<dbReference type="Proteomes" id="UP000248614">
    <property type="component" value="Unassembled WGS sequence"/>
</dbReference>
<proteinExistence type="predicted"/>
<keyword evidence="1" id="KW-0472">Membrane</keyword>
<feature type="transmembrane region" description="Helical" evidence="1">
    <location>
        <begin position="147"/>
        <end position="165"/>
    </location>
</feature>
<sequence>MATTIDTRVLAAPSAPTGMRRWIRDANVDRVMLPLSLLFCLYATRDAFTGSLRYFLANFHLAGLWFLPDILSFVAMFYFTWTVTVHRQSAWGILLTIMVFVSTILGWLFMSSSAFALLSALKLLTPMYVGFAFVGRSIAEIRWVRNYLFILVVASVIGLLLSPVFDYPWVGMTVETFGQTKDVGRVWWTGGAMRYGGFAGDSTMAAYMCLFPLVVIHRHVPKWLMLLIAGPVGWAIVLSTSKTALGCAIVFAAYYLVVEIFNPRPFSATPIRRLAQWSFALVPVPFVLMILLGGINLESISPTLFSLQDRINNTWLFPFTYLASNFPIGLVTGCGLGCFTYPMEYTYLAYLWVPVDSFYVATYVMLGAPFLLLVVGMFTATLKSDDPEKLALMLLFNVYSVTVQCYGPSTATMLIGYAFSNMFLSQVRTWRKRRRPEPLPN</sequence>
<keyword evidence="1" id="KW-0812">Transmembrane</keyword>
<feature type="transmembrane region" description="Helical" evidence="1">
    <location>
        <begin position="57"/>
        <end position="79"/>
    </location>
</feature>
<evidence type="ECO:0000256" key="1">
    <source>
        <dbReference type="SAM" id="Phobius"/>
    </source>
</evidence>